<gene>
    <name evidence="1" type="ORF">NMY3_00195</name>
</gene>
<keyword evidence="2" id="KW-1185">Reference proteome</keyword>
<dbReference type="EMBL" id="CP012850">
    <property type="protein sequence ID" value="ALI34409.1"/>
    <property type="molecule type" value="Genomic_DNA"/>
</dbReference>
<reference evidence="2" key="1">
    <citation type="submission" date="2015-10" db="EMBL/GenBank/DDBJ databases">
        <title>Niche specialization of a soil ammonia-oxidizing archaeon, Candidatus Nitrosocosmicus oleophilus.</title>
        <authorList>
            <person name="Jung M.-Y."/>
            <person name="Rhee S.-K."/>
        </authorList>
    </citation>
    <scope>NUCLEOTIDE SEQUENCE [LARGE SCALE GENOMIC DNA]</scope>
    <source>
        <strain evidence="2">MY3</strain>
    </source>
</reference>
<evidence type="ECO:0000313" key="2">
    <source>
        <dbReference type="Proteomes" id="UP000058925"/>
    </source>
</evidence>
<dbReference type="Proteomes" id="UP000058925">
    <property type="component" value="Chromosome"/>
</dbReference>
<dbReference type="AlphaFoldDB" id="A0A654LVL1"/>
<evidence type="ECO:0000313" key="1">
    <source>
        <dbReference type="EMBL" id="ALI34409.1"/>
    </source>
</evidence>
<sequence length="44" mass="5026">MKQNGVSDWLIDVIMDSLNFIIRGVYGSQTSDVIEQITGRKHIF</sequence>
<name>A0A654LVL1_9ARCH</name>
<accession>A0A654LVL1</accession>
<protein>
    <submittedName>
        <fullName evidence="1">Uncharacterized protein</fullName>
    </submittedName>
</protein>
<organism evidence="1 2">
    <name type="scientific">Candidatus Nitrosocosmicus oleophilus</name>
    <dbReference type="NCBI Taxonomy" id="1353260"/>
    <lineage>
        <taxon>Archaea</taxon>
        <taxon>Nitrososphaerota</taxon>
        <taxon>Nitrososphaeria</taxon>
        <taxon>Nitrososphaerales</taxon>
        <taxon>Nitrososphaeraceae</taxon>
        <taxon>Candidatus Nitrosocosmicus</taxon>
    </lineage>
</organism>
<dbReference type="KEGG" id="taa:NMY3_00195"/>
<proteinExistence type="predicted"/>